<dbReference type="Pfam" id="PF00078">
    <property type="entry name" value="RVT_1"/>
    <property type="match status" value="1"/>
</dbReference>
<dbReference type="InterPro" id="IPR053134">
    <property type="entry name" value="RNA-dir_DNA_polymerase"/>
</dbReference>
<dbReference type="AlphaFoldDB" id="A0A0R3SNZ1"/>
<reference evidence="2 3" key="2">
    <citation type="submission" date="2018-11" db="EMBL/GenBank/DDBJ databases">
        <authorList>
            <consortium name="Pathogen Informatics"/>
        </authorList>
    </citation>
    <scope>NUCLEOTIDE SEQUENCE [LARGE SCALE GENOMIC DNA]</scope>
</reference>
<evidence type="ECO:0000313" key="2">
    <source>
        <dbReference type="EMBL" id="VDL58972.1"/>
    </source>
</evidence>
<dbReference type="PANTHER" id="PTHR24559">
    <property type="entry name" value="TRANSPOSON TY3-I GAG-POL POLYPROTEIN"/>
    <property type="match status" value="1"/>
</dbReference>
<dbReference type="STRING" id="6216.A0A0R3SNZ1"/>
<evidence type="ECO:0000259" key="1">
    <source>
        <dbReference type="Pfam" id="PF00078"/>
    </source>
</evidence>
<reference evidence="4" key="1">
    <citation type="submission" date="2017-02" db="UniProtKB">
        <authorList>
            <consortium name="WormBaseParasite"/>
        </authorList>
    </citation>
    <scope>IDENTIFICATION</scope>
</reference>
<accession>A0A0R3SNZ1</accession>
<dbReference type="InterPro" id="IPR043502">
    <property type="entry name" value="DNA/RNA_pol_sf"/>
</dbReference>
<feature type="domain" description="Reverse transcriptase" evidence="1">
    <location>
        <begin position="219"/>
        <end position="286"/>
    </location>
</feature>
<evidence type="ECO:0000313" key="4">
    <source>
        <dbReference type="WBParaSite" id="HDID_0000665601-mRNA-1"/>
    </source>
</evidence>
<dbReference type="PANTHER" id="PTHR24559:SF444">
    <property type="entry name" value="REVERSE TRANSCRIPTASE DOMAIN-CONTAINING PROTEIN"/>
    <property type="match status" value="1"/>
</dbReference>
<name>A0A0R3SNZ1_HYMDI</name>
<dbReference type="FunFam" id="3.30.70.270:FF:000003">
    <property type="entry name" value="Transposon Ty3-G Gag-Pol polyprotein"/>
    <property type="match status" value="1"/>
</dbReference>
<dbReference type="OrthoDB" id="10066870at2759"/>
<protein>
    <submittedName>
        <fullName evidence="4">Reverse transcriptase domain-containing protein</fullName>
    </submittedName>
</protein>
<gene>
    <name evidence="2" type="ORF">HDID_LOCUS6654</name>
</gene>
<dbReference type="WBParaSite" id="HDID_0000665601-mRNA-1">
    <property type="protein sequence ID" value="HDID_0000665601-mRNA-1"/>
    <property type="gene ID" value="HDID_0000665601"/>
</dbReference>
<dbReference type="Proteomes" id="UP000274504">
    <property type="component" value="Unassembled WGS sequence"/>
</dbReference>
<dbReference type="Gene3D" id="3.30.70.270">
    <property type="match status" value="1"/>
</dbReference>
<dbReference type="EMBL" id="UYSG01006562">
    <property type="protein sequence ID" value="VDL58972.1"/>
    <property type="molecule type" value="Genomic_DNA"/>
</dbReference>
<proteinExistence type="predicted"/>
<dbReference type="InterPro" id="IPR043128">
    <property type="entry name" value="Rev_trsase/Diguanyl_cyclase"/>
</dbReference>
<dbReference type="SUPFAM" id="SSF56672">
    <property type="entry name" value="DNA/RNA polymerases"/>
    <property type="match status" value="1"/>
</dbReference>
<evidence type="ECO:0000313" key="3">
    <source>
        <dbReference type="Proteomes" id="UP000274504"/>
    </source>
</evidence>
<organism evidence="4">
    <name type="scientific">Hymenolepis diminuta</name>
    <name type="common">Rat tapeworm</name>
    <dbReference type="NCBI Taxonomy" id="6216"/>
    <lineage>
        <taxon>Eukaryota</taxon>
        <taxon>Metazoa</taxon>
        <taxon>Spiralia</taxon>
        <taxon>Lophotrochozoa</taxon>
        <taxon>Platyhelminthes</taxon>
        <taxon>Cestoda</taxon>
        <taxon>Eucestoda</taxon>
        <taxon>Cyclophyllidea</taxon>
        <taxon>Hymenolepididae</taxon>
        <taxon>Hymenolepis</taxon>
    </lineage>
</organism>
<dbReference type="Gene3D" id="3.10.10.10">
    <property type="entry name" value="HIV Type 1 Reverse Transcriptase, subunit A, domain 1"/>
    <property type="match status" value="1"/>
</dbReference>
<dbReference type="CDD" id="cd01647">
    <property type="entry name" value="RT_LTR"/>
    <property type="match status" value="1"/>
</dbReference>
<sequence>MARNLTFRWIFIIADVSKPIIGADFLCHLRLLLDLRGKKLLDPLTSLHSKCTEYPCPTYSSIICIEPSESPFYSILKKFPDLTNPLCRNKPVNHSVTHSITTNENPVKSRIRRLSLTRYKIAKDEFEHMIDLGIIHRSSSNWSSALHLVSKKSGDWRPCGDYRAPNSITVSDNYPIPNIQDFSSNLRDKISRIDLVRVYNQIPMAEADFPKTAIATPFGLFIDEVLHGLDFVFAYIDDILVASENEEEHKKHLKIVFELLNFHGLILNLSESEIGQNTLFFLGHTLSAKDF</sequence>
<dbReference type="InterPro" id="IPR000477">
    <property type="entry name" value="RT_dom"/>
</dbReference>